<gene>
    <name evidence="1" type="ORF">DWG24_02235</name>
</gene>
<organism evidence="1 2">
    <name type="scientific">Dickeya zeae</name>
    <dbReference type="NCBI Taxonomy" id="204042"/>
    <lineage>
        <taxon>Bacteria</taxon>
        <taxon>Pseudomonadati</taxon>
        <taxon>Pseudomonadota</taxon>
        <taxon>Gammaproteobacteria</taxon>
        <taxon>Enterobacterales</taxon>
        <taxon>Pectobacteriaceae</taxon>
        <taxon>Dickeya</taxon>
    </lineage>
</organism>
<evidence type="ECO:0000313" key="2">
    <source>
        <dbReference type="Proteomes" id="UP000500801"/>
    </source>
</evidence>
<name>A0A2K9QKW8_9GAMM</name>
<sequence length="61" mass="7222">MRFCTFKFFFRHGYIPYSNALPLWREHGINVLLNPNYLPRASITAWATLFGASSYFRNSME</sequence>
<reference evidence="1 2" key="1">
    <citation type="submission" date="2018-11" db="EMBL/GenBank/DDBJ databases">
        <title>Complete genome sequence of Dickeya zeae strain CE1 infecting Canna edulis Ker-Gawl. in China.</title>
        <authorList>
            <person name="Zhang J."/>
            <person name="Lin B."/>
            <person name="Shen H."/>
            <person name="Jiang S."/>
            <person name="Pu X."/>
            <person name="Sun D."/>
        </authorList>
    </citation>
    <scope>NUCLEOTIDE SEQUENCE [LARGE SCALE GENOMIC DNA]</scope>
    <source>
        <strain evidence="1 2">CE1</strain>
    </source>
</reference>
<protein>
    <submittedName>
        <fullName evidence="1">Uncharacterized protein</fullName>
    </submittedName>
</protein>
<evidence type="ECO:0000313" key="1">
    <source>
        <dbReference type="EMBL" id="QIZ49684.1"/>
    </source>
</evidence>
<dbReference type="Proteomes" id="UP000500801">
    <property type="component" value="Chromosome"/>
</dbReference>
<dbReference type="EMBL" id="CP033622">
    <property type="protein sequence ID" value="QIZ49684.1"/>
    <property type="molecule type" value="Genomic_DNA"/>
</dbReference>
<accession>A0A2K9QKW8</accession>
<proteinExistence type="predicted"/>
<dbReference type="AlphaFoldDB" id="A0A2K9QKW8"/>